<dbReference type="InterPro" id="IPR011032">
    <property type="entry name" value="GroES-like_sf"/>
</dbReference>
<dbReference type="Proteomes" id="UP000836841">
    <property type="component" value="Unassembled WGS sequence"/>
</dbReference>
<dbReference type="EMBL" id="CAJVSB020000546">
    <property type="protein sequence ID" value="CAH2056756.1"/>
    <property type="molecule type" value="Genomic_DNA"/>
</dbReference>
<gene>
    <name evidence="1" type="ORF">TAV2_LOCUS11972</name>
</gene>
<protein>
    <submittedName>
        <fullName evidence="1">Uncharacterized protein</fullName>
    </submittedName>
</protein>
<keyword evidence="2" id="KW-1185">Reference proteome</keyword>
<organism evidence="1 2">
    <name type="scientific">Thlaspi arvense</name>
    <name type="common">Field penny-cress</name>
    <dbReference type="NCBI Taxonomy" id="13288"/>
    <lineage>
        <taxon>Eukaryota</taxon>
        <taxon>Viridiplantae</taxon>
        <taxon>Streptophyta</taxon>
        <taxon>Embryophyta</taxon>
        <taxon>Tracheophyta</taxon>
        <taxon>Spermatophyta</taxon>
        <taxon>Magnoliopsida</taxon>
        <taxon>eudicotyledons</taxon>
        <taxon>Gunneridae</taxon>
        <taxon>Pentapetalae</taxon>
        <taxon>rosids</taxon>
        <taxon>malvids</taxon>
        <taxon>Brassicales</taxon>
        <taxon>Brassicaceae</taxon>
        <taxon>Thlaspideae</taxon>
        <taxon>Thlaspi</taxon>
    </lineage>
</organism>
<evidence type="ECO:0000313" key="2">
    <source>
        <dbReference type="Proteomes" id="UP000836841"/>
    </source>
</evidence>
<dbReference type="SUPFAM" id="SSF50129">
    <property type="entry name" value="GroES-like"/>
    <property type="match status" value="1"/>
</dbReference>
<dbReference type="AlphaFoldDB" id="A0AAU9S3P8"/>
<accession>A0AAU9S3P8</accession>
<feature type="non-terminal residue" evidence="1">
    <location>
        <position position="86"/>
    </location>
</feature>
<sequence>MLIISCSEPSIHTCFSPSSSSSSSSSSAAICRNPGEALVIEEIEVAPPKTWRFGSKSPVHRSATPTLPSGSPFAVFPRIFGHEAVG</sequence>
<comment type="caution">
    <text evidence="1">The sequence shown here is derived from an EMBL/GenBank/DDBJ whole genome shotgun (WGS) entry which is preliminary data.</text>
</comment>
<name>A0AAU9S3P8_THLAR</name>
<proteinExistence type="predicted"/>
<reference evidence="1 2" key="1">
    <citation type="submission" date="2022-03" db="EMBL/GenBank/DDBJ databases">
        <authorList>
            <person name="Nunn A."/>
            <person name="Chopra R."/>
            <person name="Nunn A."/>
            <person name="Contreras Garrido A."/>
        </authorList>
    </citation>
    <scope>NUCLEOTIDE SEQUENCE [LARGE SCALE GENOMIC DNA]</scope>
</reference>
<evidence type="ECO:0000313" key="1">
    <source>
        <dbReference type="EMBL" id="CAH2056756.1"/>
    </source>
</evidence>